<comment type="caution">
    <text evidence="1">The sequence shown here is derived from an EMBL/GenBank/DDBJ whole genome shotgun (WGS) entry which is preliminary data.</text>
</comment>
<sequence length="108" mass="12687">MFTVAFGLLFNNRWKMLRRRLNNFIFLKVLIYSDKFCFGGIEIKFSSFFNILKDVLLRKEEYQSIASLKNSFSHCKPHSSILLRILSSFISDAFINGLDLLKFSVYVD</sequence>
<accession>A0A3M7R281</accession>
<dbReference type="EMBL" id="REGN01004394">
    <property type="protein sequence ID" value="RNA17700.1"/>
    <property type="molecule type" value="Genomic_DNA"/>
</dbReference>
<protein>
    <submittedName>
        <fullName evidence="1">Uncharacterized protein</fullName>
    </submittedName>
</protein>
<proteinExistence type="predicted"/>
<keyword evidence="2" id="KW-1185">Reference proteome</keyword>
<dbReference type="AlphaFoldDB" id="A0A3M7R281"/>
<name>A0A3M7R281_BRAPC</name>
<organism evidence="1 2">
    <name type="scientific">Brachionus plicatilis</name>
    <name type="common">Marine rotifer</name>
    <name type="synonym">Brachionus muelleri</name>
    <dbReference type="NCBI Taxonomy" id="10195"/>
    <lineage>
        <taxon>Eukaryota</taxon>
        <taxon>Metazoa</taxon>
        <taxon>Spiralia</taxon>
        <taxon>Gnathifera</taxon>
        <taxon>Rotifera</taxon>
        <taxon>Eurotatoria</taxon>
        <taxon>Monogononta</taxon>
        <taxon>Pseudotrocha</taxon>
        <taxon>Ploima</taxon>
        <taxon>Brachionidae</taxon>
        <taxon>Brachionus</taxon>
    </lineage>
</organism>
<reference evidence="1 2" key="1">
    <citation type="journal article" date="2018" name="Sci. Rep.">
        <title>Genomic signatures of local adaptation to the degree of environmental predictability in rotifers.</title>
        <authorList>
            <person name="Franch-Gras L."/>
            <person name="Hahn C."/>
            <person name="Garcia-Roger E.M."/>
            <person name="Carmona M.J."/>
            <person name="Serra M."/>
            <person name="Gomez A."/>
        </authorList>
    </citation>
    <scope>NUCLEOTIDE SEQUENCE [LARGE SCALE GENOMIC DNA]</scope>
    <source>
        <strain evidence="1">HYR1</strain>
    </source>
</reference>
<dbReference type="Proteomes" id="UP000276133">
    <property type="component" value="Unassembled WGS sequence"/>
</dbReference>
<evidence type="ECO:0000313" key="1">
    <source>
        <dbReference type="EMBL" id="RNA17700.1"/>
    </source>
</evidence>
<gene>
    <name evidence="1" type="ORF">BpHYR1_035241</name>
</gene>
<evidence type="ECO:0000313" key="2">
    <source>
        <dbReference type="Proteomes" id="UP000276133"/>
    </source>
</evidence>